<proteinExistence type="predicted"/>
<dbReference type="InterPro" id="IPR000719">
    <property type="entry name" value="Prot_kinase_dom"/>
</dbReference>
<dbReference type="SMART" id="SM00220">
    <property type="entry name" value="S_TKc"/>
    <property type="match status" value="1"/>
</dbReference>
<dbReference type="GO" id="GO:0005524">
    <property type="term" value="F:ATP binding"/>
    <property type="evidence" value="ECO:0007669"/>
    <property type="project" value="UniProtKB-KW"/>
</dbReference>
<name>A0A1Y1WBU6_9FUNG</name>
<dbReference type="STRING" id="1754192.A0A1Y1WBU6"/>
<gene>
    <name evidence="10" type="ORF">BCR32DRAFT_211251</name>
</gene>
<evidence type="ECO:0000259" key="9">
    <source>
        <dbReference type="PROSITE" id="PS50011"/>
    </source>
</evidence>
<comment type="caution">
    <text evidence="10">The sequence shown here is derived from an EMBL/GenBank/DDBJ whole genome shotgun (WGS) entry which is preliminary data.</text>
</comment>
<keyword evidence="11" id="KW-1185">Reference proteome</keyword>
<dbReference type="Gene3D" id="1.10.510.10">
    <property type="entry name" value="Transferase(Phosphotransferase) domain 1"/>
    <property type="match status" value="1"/>
</dbReference>
<evidence type="ECO:0000256" key="5">
    <source>
        <dbReference type="ARBA" id="ARBA00022777"/>
    </source>
</evidence>
<dbReference type="PROSITE" id="PS00108">
    <property type="entry name" value="PROTEIN_KINASE_ST"/>
    <property type="match status" value="1"/>
</dbReference>
<dbReference type="EMBL" id="MCFG01000406">
    <property type="protein sequence ID" value="ORX71030.1"/>
    <property type="molecule type" value="Genomic_DNA"/>
</dbReference>
<reference evidence="10 11" key="2">
    <citation type="submission" date="2016-08" db="EMBL/GenBank/DDBJ databases">
        <title>Pervasive Adenine N6-methylation of Active Genes in Fungi.</title>
        <authorList>
            <consortium name="DOE Joint Genome Institute"/>
            <person name="Mondo S.J."/>
            <person name="Dannebaum R.O."/>
            <person name="Kuo R.C."/>
            <person name="Labutti K."/>
            <person name="Haridas S."/>
            <person name="Kuo A."/>
            <person name="Salamov A."/>
            <person name="Ahrendt S.R."/>
            <person name="Lipzen A."/>
            <person name="Sullivan W."/>
            <person name="Andreopoulos W.B."/>
            <person name="Clum A."/>
            <person name="Lindquist E."/>
            <person name="Daum C."/>
            <person name="Ramamoorthy G.K."/>
            <person name="Gryganskyi A."/>
            <person name="Culley D."/>
            <person name="Magnuson J.K."/>
            <person name="James T.Y."/>
            <person name="O'Malley M.A."/>
            <person name="Stajich J.E."/>
            <person name="Spatafora J.W."/>
            <person name="Visel A."/>
            <person name="Grigoriev I.V."/>
        </authorList>
    </citation>
    <scope>NUCLEOTIDE SEQUENCE [LARGE SCALE GENOMIC DNA]</scope>
    <source>
        <strain evidence="10 11">S4</strain>
    </source>
</reference>
<accession>A0A1Y1WBU6</accession>
<dbReference type="InterPro" id="IPR011009">
    <property type="entry name" value="Kinase-like_dom_sf"/>
</dbReference>
<keyword evidence="5 10" id="KW-0418">Kinase</keyword>
<sequence>MSFNSYQSRYSNYSYYAESVNKIHDKRSFCSSTSSYSLTKSLFFNSNSKNKNKNIRRKDFTKSTREIGRGATCVVKLVHKVNDPSMPFALKEYKLSKTKQNIDERTFLKHLRNEYQIGSLLHHPNIIETFAFLMTKTHNHKRRKYFVVLEYCDGGDLFNTIQKGELGRVEINCNFKQLMDGVNYLHSLGVAHCDIKPENILIKNVSQLKIIDFGTSEIFKYPYTPDTIKKSRGVKGSKPYIAPEQFQKTEYDPRASDIWSCAIVYIASLFDELPWRVASLEDFDFLRWKKERRNDLIRHIPDGPRQLIIQMLNPDPEKRITMEQIYENEWFASIKTCISGEVQCHDKKHLHIKPEDSEI</sequence>
<evidence type="ECO:0000256" key="4">
    <source>
        <dbReference type="ARBA" id="ARBA00022741"/>
    </source>
</evidence>
<reference evidence="10 11" key="1">
    <citation type="submission" date="2016-08" db="EMBL/GenBank/DDBJ databases">
        <title>A Parts List for Fungal Cellulosomes Revealed by Comparative Genomics.</title>
        <authorList>
            <consortium name="DOE Joint Genome Institute"/>
            <person name="Haitjema C.H."/>
            <person name="Gilmore S.P."/>
            <person name="Henske J.K."/>
            <person name="Solomon K.V."/>
            <person name="De Groot R."/>
            <person name="Kuo A."/>
            <person name="Mondo S.J."/>
            <person name="Salamov A.A."/>
            <person name="Labutti K."/>
            <person name="Zhao Z."/>
            <person name="Chiniquy J."/>
            <person name="Barry K."/>
            <person name="Brewer H.M."/>
            <person name="Purvine S.O."/>
            <person name="Wright A.T."/>
            <person name="Boxma B."/>
            <person name="Van Alen T."/>
            <person name="Hackstein J.H."/>
            <person name="Baker S.E."/>
            <person name="Grigoriev I.V."/>
            <person name="O'Malley M.A."/>
        </authorList>
    </citation>
    <scope>NUCLEOTIDE SEQUENCE [LARGE SCALE GENOMIC DNA]</scope>
    <source>
        <strain evidence="10 11">S4</strain>
    </source>
</reference>
<keyword evidence="3" id="KW-0808">Transferase</keyword>
<dbReference type="Proteomes" id="UP000193944">
    <property type="component" value="Unassembled WGS sequence"/>
</dbReference>
<protein>
    <recommendedName>
        <fullName evidence="1">non-specific serine/threonine protein kinase</fullName>
        <ecNumber evidence="1">2.7.11.1</ecNumber>
    </recommendedName>
</protein>
<organism evidence="10 11">
    <name type="scientific">Anaeromyces robustus</name>
    <dbReference type="NCBI Taxonomy" id="1754192"/>
    <lineage>
        <taxon>Eukaryota</taxon>
        <taxon>Fungi</taxon>
        <taxon>Fungi incertae sedis</taxon>
        <taxon>Chytridiomycota</taxon>
        <taxon>Chytridiomycota incertae sedis</taxon>
        <taxon>Neocallimastigomycetes</taxon>
        <taxon>Neocallimastigales</taxon>
        <taxon>Neocallimastigaceae</taxon>
        <taxon>Anaeromyces</taxon>
    </lineage>
</organism>
<evidence type="ECO:0000256" key="2">
    <source>
        <dbReference type="ARBA" id="ARBA00022527"/>
    </source>
</evidence>
<comment type="catalytic activity">
    <reaction evidence="8">
        <text>L-seryl-[protein] + ATP = O-phospho-L-seryl-[protein] + ADP + H(+)</text>
        <dbReference type="Rhea" id="RHEA:17989"/>
        <dbReference type="Rhea" id="RHEA-COMP:9863"/>
        <dbReference type="Rhea" id="RHEA-COMP:11604"/>
        <dbReference type="ChEBI" id="CHEBI:15378"/>
        <dbReference type="ChEBI" id="CHEBI:29999"/>
        <dbReference type="ChEBI" id="CHEBI:30616"/>
        <dbReference type="ChEBI" id="CHEBI:83421"/>
        <dbReference type="ChEBI" id="CHEBI:456216"/>
        <dbReference type="EC" id="2.7.11.1"/>
    </reaction>
</comment>
<evidence type="ECO:0000256" key="3">
    <source>
        <dbReference type="ARBA" id="ARBA00022679"/>
    </source>
</evidence>
<dbReference type="InterPro" id="IPR008271">
    <property type="entry name" value="Ser/Thr_kinase_AS"/>
</dbReference>
<comment type="catalytic activity">
    <reaction evidence="7">
        <text>L-threonyl-[protein] + ATP = O-phospho-L-threonyl-[protein] + ADP + H(+)</text>
        <dbReference type="Rhea" id="RHEA:46608"/>
        <dbReference type="Rhea" id="RHEA-COMP:11060"/>
        <dbReference type="Rhea" id="RHEA-COMP:11605"/>
        <dbReference type="ChEBI" id="CHEBI:15378"/>
        <dbReference type="ChEBI" id="CHEBI:30013"/>
        <dbReference type="ChEBI" id="CHEBI:30616"/>
        <dbReference type="ChEBI" id="CHEBI:61977"/>
        <dbReference type="ChEBI" id="CHEBI:456216"/>
        <dbReference type="EC" id="2.7.11.1"/>
    </reaction>
</comment>
<evidence type="ECO:0000256" key="8">
    <source>
        <dbReference type="ARBA" id="ARBA00048679"/>
    </source>
</evidence>
<evidence type="ECO:0000313" key="11">
    <source>
        <dbReference type="Proteomes" id="UP000193944"/>
    </source>
</evidence>
<dbReference type="Pfam" id="PF00069">
    <property type="entry name" value="Pkinase"/>
    <property type="match status" value="1"/>
</dbReference>
<dbReference type="GO" id="GO:0004674">
    <property type="term" value="F:protein serine/threonine kinase activity"/>
    <property type="evidence" value="ECO:0007669"/>
    <property type="project" value="UniProtKB-KW"/>
</dbReference>
<dbReference type="PANTHER" id="PTHR24343:SF558">
    <property type="entry name" value="PROTEIN KINASE DOMAIN-CONTAINING PROTEIN"/>
    <property type="match status" value="1"/>
</dbReference>
<dbReference type="SUPFAM" id="SSF56112">
    <property type="entry name" value="Protein kinase-like (PK-like)"/>
    <property type="match status" value="1"/>
</dbReference>
<evidence type="ECO:0000256" key="1">
    <source>
        <dbReference type="ARBA" id="ARBA00012513"/>
    </source>
</evidence>
<keyword evidence="2" id="KW-0723">Serine/threonine-protein kinase</keyword>
<evidence type="ECO:0000256" key="6">
    <source>
        <dbReference type="ARBA" id="ARBA00022840"/>
    </source>
</evidence>
<dbReference type="OrthoDB" id="6513151at2759"/>
<feature type="domain" description="Protein kinase" evidence="9">
    <location>
        <begin position="61"/>
        <end position="331"/>
    </location>
</feature>
<dbReference type="EC" id="2.7.11.1" evidence="1"/>
<evidence type="ECO:0000313" key="10">
    <source>
        <dbReference type="EMBL" id="ORX71030.1"/>
    </source>
</evidence>
<keyword evidence="6" id="KW-0067">ATP-binding</keyword>
<dbReference type="PANTHER" id="PTHR24343">
    <property type="entry name" value="SERINE/THREONINE KINASE"/>
    <property type="match status" value="1"/>
</dbReference>
<dbReference type="GO" id="GO:0005829">
    <property type="term" value="C:cytosol"/>
    <property type="evidence" value="ECO:0007669"/>
    <property type="project" value="TreeGrafter"/>
</dbReference>
<dbReference type="PROSITE" id="PS50011">
    <property type="entry name" value="PROTEIN_KINASE_DOM"/>
    <property type="match status" value="1"/>
</dbReference>
<evidence type="ECO:0000256" key="7">
    <source>
        <dbReference type="ARBA" id="ARBA00047899"/>
    </source>
</evidence>
<dbReference type="AlphaFoldDB" id="A0A1Y1WBU6"/>
<keyword evidence="4" id="KW-0547">Nucleotide-binding</keyword>